<evidence type="ECO:0000313" key="1">
    <source>
        <dbReference type="EMBL" id="WWF03627.1"/>
    </source>
</evidence>
<dbReference type="InterPro" id="IPR014955">
    <property type="entry name" value="DUF1826"/>
</dbReference>
<protein>
    <submittedName>
        <fullName evidence="1">DUF1826 domain-containing protein</fullName>
    </submittedName>
</protein>
<evidence type="ECO:0000313" key="2">
    <source>
        <dbReference type="Proteomes" id="UP001359308"/>
    </source>
</evidence>
<dbReference type="RefSeq" id="WP_232470689.1">
    <property type="nucleotide sequence ID" value="NZ_CP104311.1"/>
</dbReference>
<name>A0ABZ2F8M8_METCP</name>
<sequence length="229" mass="25227">MPTCPDDMATAASLFETPATRTAVISEDFADLARIYEPDVYLCLVRRPPVPAIERFVGELLNEGKQIELSQALPFEHFDFSSLLPEYRGLEGHDAWWRDIARLTAAFCDLFETGSVGLRLRTLNQAMCPRFHVDFVPCRLVCTYGGRGTEWLADGEVDRTKLGLAGSKGLSDEESGLILGGVRAMPAHAVALMKGATWGGLDYPGAVHRSPKPTPEQPRRLLLTLDLLL</sequence>
<gene>
    <name evidence="1" type="ORF">N4J17_08425</name>
</gene>
<accession>A0ABZ2F8M8</accession>
<dbReference type="Pfam" id="PF08856">
    <property type="entry name" value="DUF1826"/>
    <property type="match status" value="1"/>
</dbReference>
<dbReference type="EMBL" id="CP104311">
    <property type="protein sequence ID" value="WWF03627.1"/>
    <property type="molecule type" value="Genomic_DNA"/>
</dbReference>
<reference evidence="1 2" key="1">
    <citation type="submission" date="2022-09" db="EMBL/GenBank/DDBJ databases">
        <authorList>
            <person name="Giprobiosintez L."/>
        </authorList>
    </citation>
    <scope>NUCLEOTIDE SEQUENCE [LARGE SCALE GENOMIC DNA]</scope>
    <source>
        <strain evidence="2">VKPM-B-12549 (GBS-15)</strain>
    </source>
</reference>
<organism evidence="1 2">
    <name type="scientific">Methylococcus capsulatus</name>
    <dbReference type="NCBI Taxonomy" id="414"/>
    <lineage>
        <taxon>Bacteria</taxon>
        <taxon>Pseudomonadati</taxon>
        <taxon>Pseudomonadota</taxon>
        <taxon>Gammaproteobacteria</taxon>
        <taxon>Methylococcales</taxon>
        <taxon>Methylococcaceae</taxon>
        <taxon>Methylococcus</taxon>
    </lineage>
</organism>
<proteinExistence type="predicted"/>
<dbReference type="Proteomes" id="UP001359308">
    <property type="component" value="Chromosome"/>
</dbReference>
<keyword evidence="2" id="KW-1185">Reference proteome</keyword>